<evidence type="ECO:0000313" key="2">
    <source>
        <dbReference type="Proteomes" id="UP001310386"/>
    </source>
</evidence>
<gene>
    <name evidence="1" type="ORF">VF724_15970</name>
</gene>
<comment type="caution">
    <text evidence="1">The sequence shown here is derived from an EMBL/GenBank/DDBJ whole genome shotgun (WGS) entry which is preliminary data.</text>
</comment>
<organism evidence="1 2">
    <name type="scientific">Ferviditalea candida</name>
    <dbReference type="NCBI Taxonomy" id="3108399"/>
    <lineage>
        <taxon>Bacteria</taxon>
        <taxon>Bacillati</taxon>
        <taxon>Bacillota</taxon>
        <taxon>Bacilli</taxon>
        <taxon>Bacillales</taxon>
        <taxon>Paenibacillaceae</taxon>
        <taxon>Ferviditalea</taxon>
    </lineage>
</organism>
<dbReference type="RefSeq" id="WP_371755282.1">
    <property type="nucleotide sequence ID" value="NZ_JAYJLD010000028.1"/>
</dbReference>
<reference evidence="1" key="1">
    <citation type="submission" date="2023-12" db="EMBL/GenBank/DDBJ databases">
        <title>Fervidustalea candida gen. nov., sp. nov., a novel member of the family Paenibacillaceae isolated from a geothermal area.</title>
        <authorList>
            <person name="Li W.-J."/>
            <person name="Jiao J.-Y."/>
            <person name="Chen Y."/>
        </authorList>
    </citation>
    <scope>NUCLEOTIDE SEQUENCE</scope>
    <source>
        <strain evidence="1">SYSU GA230002</strain>
    </source>
</reference>
<protein>
    <submittedName>
        <fullName evidence="1">ADP-heptose synthase</fullName>
    </submittedName>
</protein>
<keyword evidence="2" id="KW-1185">Reference proteome</keyword>
<dbReference type="Proteomes" id="UP001310386">
    <property type="component" value="Unassembled WGS sequence"/>
</dbReference>
<dbReference type="EMBL" id="JAYJLD010000028">
    <property type="protein sequence ID" value="MEB3103154.1"/>
    <property type="molecule type" value="Genomic_DNA"/>
</dbReference>
<sequence length="170" mass="19297">MQRRFVIEAVMAAVYGQLLVPGQPVEYIIPYSTVMELYEFQSGRVSVMPEEEDDAIVKSKIDELIRFLEEPLNKKKIERALSLPWRKSPAILVNDQVSFTIVNALDNAQYGDSFDPIETELMLTSIREQAPILTDQIEFVDRLVQSGAPVQVVDIDDFEYALEADIPFGI</sequence>
<name>A0ABU5ZL13_9BACL</name>
<accession>A0ABU5ZL13</accession>
<evidence type="ECO:0000313" key="1">
    <source>
        <dbReference type="EMBL" id="MEB3103154.1"/>
    </source>
</evidence>
<proteinExistence type="predicted"/>